<feature type="region of interest" description="Disordered" evidence="1">
    <location>
        <begin position="119"/>
        <end position="155"/>
    </location>
</feature>
<name>A0A5B7FD73_PORTR</name>
<dbReference type="AlphaFoldDB" id="A0A5B7FD73"/>
<keyword evidence="3" id="KW-1185">Reference proteome</keyword>
<organism evidence="2 3">
    <name type="scientific">Portunus trituberculatus</name>
    <name type="common">Swimming crab</name>
    <name type="synonym">Neptunus trituberculatus</name>
    <dbReference type="NCBI Taxonomy" id="210409"/>
    <lineage>
        <taxon>Eukaryota</taxon>
        <taxon>Metazoa</taxon>
        <taxon>Ecdysozoa</taxon>
        <taxon>Arthropoda</taxon>
        <taxon>Crustacea</taxon>
        <taxon>Multicrustacea</taxon>
        <taxon>Malacostraca</taxon>
        <taxon>Eumalacostraca</taxon>
        <taxon>Eucarida</taxon>
        <taxon>Decapoda</taxon>
        <taxon>Pleocyemata</taxon>
        <taxon>Brachyura</taxon>
        <taxon>Eubrachyura</taxon>
        <taxon>Portunoidea</taxon>
        <taxon>Portunidae</taxon>
        <taxon>Portuninae</taxon>
        <taxon>Portunus</taxon>
    </lineage>
</organism>
<dbReference type="EMBL" id="VSRR010005732">
    <property type="protein sequence ID" value="MPC43219.1"/>
    <property type="molecule type" value="Genomic_DNA"/>
</dbReference>
<comment type="caution">
    <text evidence="2">The sequence shown here is derived from an EMBL/GenBank/DDBJ whole genome shotgun (WGS) entry which is preliminary data.</text>
</comment>
<dbReference type="Proteomes" id="UP000324222">
    <property type="component" value="Unassembled WGS sequence"/>
</dbReference>
<sequence length="155" mass="17362">MLPYDLLAGPSKPLYNIDYYSSQHLRVFTDIHKKVKDNLLASRNEMMQQQHMRAAPITFKIGDTVMVQAPPRESKLFPKFMGPRLIVSEGNGTKFAVFEPALNTVEMVHSDRLKKTKASDPAFDSHACLPSNPPPTPANLPTSHPTHSYNLRSCS</sequence>
<gene>
    <name evidence="2" type="ORF">E2C01_036859</name>
</gene>
<evidence type="ECO:0000313" key="2">
    <source>
        <dbReference type="EMBL" id="MPC43219.1"/>
    </source>
</evidence>
<accession>A0A5B7FD73</accession>
<reference evidence="2 3" key="1">
    <citation type="submission" date="2019-05" db="EMBL/GenBank/DDBJ databases">
        <title>Another draft genome of Portunus trituberculatus and its Hox gene families provides insights of decapod evolution.</title>
        <authorList>
            <person name="Jeong J.-H."/>
            <person name="Song I."/>
            <person name="Kim S."/>
            <person name="Choi T."/>
            <person name="Kim D."/>
            <person name="Ryu S."/>
            <person name="Kim W."/>
        </authorList>
    </citation>
    <scope>NUCLEOTIDE SEQUENCE [LARGE SCALE GENOMIC DNA]</scope>
    <source>
        <tissue evidence="2">Muscle</tissue>
    </source>
</reference>
<proteinExistence type="predicted"/>
<evidence type="ECO:0000313" key="3">
    <source>
        <dbReference type="Proteomes" id="UP000324222"/>
    </source>
</evidence>
<evidence type="ECO:0000256" key="1">
    <source>
        <dbReference type="SAM" id="MobiDB-lite"/>
    </source>
</evidence>
<dbReference type="OrthoDB" id="7554598at2759"/>
<feature type="compositionally biased region" description="Polar residues" evidence="1">
    <location>
        <begin position="146"/>
        <end position="155"/>
    </location>
</feature>
<protein>
    <submittedName>
        <fullName evidence="2">Uncharacterized protein</fullName>
    </submittedName>
</protein>